<dbReference type="EnsemblMetazoa" id="G24807.4">
    <property type="protein sequence ID" value="G24807.4:cds"/>
    <property type="gene ID" value="G24807"/>
</dbReference>
<dbReference type="GO" id="GO:0003723">
    <property type="term" value="F:RNA binding"/>
    <property type="evidence" value="ECO:0007669"/>
    <property type="project" value="UniProtKB-KW"/>
</dbReference>
<feature type="domain" description="Cyclic nucleotide phosphodiesterase catalytic" evidence="16">
    <location>
        <begin position="133"/>
        <end position="349"/>
    </location>
</feature>
<dbReference type="EnsemblMetazoa" id="G24807.11">
    <property type="protein sequence ID" value="G24807.11:cds"/>
    <property type="gene ID" value="G24807"/>
</dbReference>
<evidence type="ECO:0000256" key="3">
    <source>
        <dbReference type="ARBA" id="ARBA00004635"/>
    </source>
</evidence>
<dbReference type="EnsemblMetazoa" id="G24807.12">
    <property type="protein sequence ID" value="G24807.12:cds"/>
    <property type="gene ID" value="G24807"/>
</dbReference>
<evidence type="ECO:0000256" key="14">
    <source>
        <dbReference type="ARBA" id="ARBA00023289"/>
    </source>
</evidence>
<evidence type="ECO:0000256" key="7">
    <source>
        <dbReference type="ARBA" id="ARBA00014478"/>
    </source>
</evidence>
<evidence type="ECO:0000256" key="4">
    <source>
        <dbReference type="ARBA" id="ARBA00008662"/>
    </source>
</evidence>
<dbReference type="GO" id="GO:0016020">
    <property type="term" value="C:membrane"/>
    <property type="evidence" value="ECO:0007669"/>
    <property type="project" value="UniProtKB-SubCell"/>
</dbReference>
<comment type="catalytic activity">
    <reaction evidence="1">
        <text>a nucleoside 2',3'-cyclic phosphate + H2O = a nucleoside 2'-phosphate + H(+)</text>
        <dbReference type="Rhea" id="RHEA:14489"/>
        <dbReference type="ChEBI" id="CHEBI:15377"/>
        <dbReference type="ChEBI" id="CHEBI:15378"/>
        <dbReference type="ChEBI" id="CHEBI:66954"/>
        <dbReference type="ChEBI" id="CHEBI:78552"/>
        <dbReference type="EC" id="3.1.4.37"/>
    </reaction>
</comment>
<dbReference type="Proteomes" id="UP000005408">
    <property type="component" value="Unassembled WGS sequence"/>
</dbReference>
<keyword evidence="11" id="KW-0694">RNA-binding</keyword>
<dbReference type="InterPro" id="IPR008431">
    <property type="entry name" value="CNPase"/>
</dbReference>
<sequence>MRGVSGSGKSTIARAIQKVYPSAVLCSADDYFMREGEYHFSADDLESAHKYCQRLAEEAVRKDSNVIIIDNTNVKRWEMKFYMDLARQHLYRTVIVEPKLDWRNNPSLLASRNIHDVDENTIRKKIKAFEDYVPFYYAWFLNRTDSTMVYNKCCNTLRDCIKNVPGFCSFVLDKDCSVEEFLEYFRLSEMPHSLYHCTAKFLGGPKSGTVRRLEYHQSTEVQEACGKSFKITMTGMIVTSAVVAARIKLSSEELLMIYDKPEENTDGRLKDKLCYPKGSTAHLTIATAEGVLPKHSNTEILAIADMERNNADGKVSHRLKSGVVNLWDKYYCSVNFETPVEINTLFSGF</sequence>
<keyword evidence="13" id="KW-0449">Lipoprotein</keyword>
<keyword evidence="14" id="KW-0636">Prenylation</keyword>
<evidence type="ECO:0000256" key="8">
    <source>
        <dbReference type="ARBA" id="ARBA00022481"/>
    </source>
</evidence>
<dbReference type="EnsemblMetazoa" id="G24807.10">
    <property type="protein sequence ID" value="G24807.10:cds"/>
    <property type="gene ID" value="G24807"/>
</dbReference>
<evidence type="ECO:0000313" key="18">
    <source>
        <dbReference type="Proteomes" id="UP000005408"/>
    </source>
</evidence>
<comment type="subcellular location">
    <subcellularLocation>
        <location evidence="2">Melanosome</location>
    </subcellularLocation>
    <subcellularLocation>
        <location evidence="3">Membrane</location>
        <topology evidence="3">Lipid-anchor</topology>
    </subcellularLocation>
</comment>
<dbReference type="AlphaFoldDB" id="A0A8W8KVP8"/>
<dbReference type="Pfam" id="PF13671">
    <property type="entry name" value="AAA_33"/>
    <property type="match status" value="1"/>
</dbReference>
<proteinExistence type="inferred from homology"/>
<dbReference type="InterPro" id="IPR027417">
    <property type="entry name" value="P-loop_NTPase"/>
</dbReference>
<keyword evidence="12" id="KW-0472">Membrane</keyword>
<comment type="function">
    <text evidence="15">Catalyzes the formation of 2'-nucleotide products from 2',3'-cyclic substrates. May participate in RNA metabolism in the myelinating cell, CNP is the third most abundant protein in central nervous system myelin.</text>
</comment>
<evidence type="ECO:0000313" key="17">
    <source>
        <dbReference type="EnsemblMetazoa" id="G24807.3:cds"/>
    </source>
</evidence>
<reference evidence="17" key="1">
    <citation type="submission" date="2022-08" db="UniProtKB">
        <authorList>
            <consortium name="EnsemblMetazoa"/>
        </authorList>
    </citation>
    <scope>IDENTIFICATION</scope>
    <source>
        <strain evidence="17">05x7-T-G4-1.051#20</strain>
    </source>
</reference>
<dbReference type="EC" id="3.1.4.37" evidence="6"/>
<dbReference type="Pfam" id="PF05881">
    <property type="entry name" value="CNPase"/>
    <property type="match status" value="1"/>
</dbReference>
<evidence type="ECO:0000256" key="15">
    <source>
        <dbReference type="ARBA" id="ARBA00045937"/>
    </source>
</evidence>
<dbReference type="Gene3D" id="3.90.1740.10">
    <property type="entry name" value="2',3'-cyclic nucleotide 3'-phosphodiesterase superfamily"/>
    <property type="match status" value="1"/>
</dbReference>
<evidence type="ECO:0000256" key="2">
    <source>
        <dbReference type="ARBA" id="ARBA00004223"/>
    </source>
</evidence>
<evidence type="ECO:0000256" key="1">
    <source>
        <dbReference type="ARBA" id="ARBA00000610"/>
    </source>
</evidence>
<dbReference type="PANTHER" id="PTHR10156">
    <property type="entry name" value="2',3'-CYCLIC-NUCLEOTIDE 3'-PHOSPHODIESTERASE"/>
    <property type="match status" value="1"/>
</dbReference>
<evidence type="ECO:0000256" key="9">
    <source>
        <dbReference type="ARBA" id="ARBA00022553"/>
    </source>
</evidence>
<accession>A0A8W8KVP8</accession>
<dbReference type="EnsemblMetazoa" id="G24807.3">
    <property type="protein sequence ID" value="G24807.3:cds"/>
    <property type="gene ID" value="G24807"/>
</dbReference>
<keyword evidence="9" id="KW-0597">Phosphoprotein</keyword>
<keyword evidence="10" id="KW-0378">Hydrolase</keyword>
<evidence type="ECO:0000256" key="12">
    <source>
        <dbReference type="ARBA" id="ARBA00023136"/>
    </source>
</evidence>
<dbReference type="EnsemblMetazoa" id="G24807.8">
    <property type="protein sequence ID" value="G24807.8:cds"/>
    <property type="gene ID" value="G24807"/>
</dbReference>
<evidence type="ECO:0000256" key="10">
    <source>
        <dbReference type="ARBA" id="ARBA00022801"/>
    </source>
</evidence>
<evidence type="ECO:0000256" key="6">
    <source>
        <dbReference type="ARBA" id="ARBA00012317"/>
    </source>
</evidence>
<keyword evidence="8" id="KW-0488">Methylation</keyword>
<dbReference type="SUPFAM" id="SSF52540">
    <property type="entry name" value="P-loop containing nucleoside triphosphate hydrolases"/>
    <property type="match status" value="1"/>
</dbReference>
<evidence type="ECO:0000256" key="13">
    <source>
        <dbReference type="ARBA" id="ARBA00023288"/>
    </source>
</evidence>
<keyword evidence="18" id="KW-1185">Reference proteome</keyword>
<dbReference type="EnsemblMetazoa" id="G24807.2">
    <property type="protein sequence ID" value="G24807.2:cds"/>
    <property type="gene ID" value="G24807"/>
</dbReference>
<dbReference type="EnsemblMetazoa" id="G24807.9">
    <property type="protein sequence ID" value="G24807.9:cds"/>
    <property type="gene ID" value="G24807"/>
</dbReference>
<evidence type="ECO:0000256" key="11">
    <source>
        <dbReference type="ARBA" id="ARBA00022884"/>
    </source>
</evidence>
<dbReference type="GO" id="GO:0004113">
    <property type="term" value="F:2',3'-cyclic-nucleotide 3'-phosphodiesterase activity"/>
    <property type="evidence" value="ECO:0007669"/>
    <property type="project" value="UniProtKB-EC"/>
</dbReference>
<dbReference type="GO" id="GO:0009214">
    <property type="term" value="P:cyclic nucleotide catabolic process"/>
    <property type="evidence" value="ECO:0007669"/>
    <property type="project" value="InterPro"/>
</dbReference>
<dbReference type="EnsemblMetazoa" id="G24807.5">
    <property type="protein sequence ID" value="G24807.5:cds"/>
    <property type="gene ID" value="G24807"/>
</dbReference>
<dbReference type="Gene3D" id="3.40.50.300">
    <property type="entry name" value="P-loop containing nucleotide triphosphate hydrolases"/>
    <property type="match status" value="1"/>
</dbReference>
<comment type="subunit">
    <text evidence="5">Exists as monomers and homodimers.</text>
</comment>
<evidence type="ECO:0000256" key="5">
    <source>
        <dbReference type="ARBA" id="ARBA00011781"/>
    </source>
</evidence>
<name>A0A8W8KVP8_MAGGI</name>
<dbReference type="GO" id="GO:0005737">
    <property type="term" value="C:cytoplasm"/>
    <property type="evidence" value="ECO:0007669"/>
    <property type="project" value="TreeGrafter"/>
</dbReference>
<comment type="similarity">
    <text evidence="4">Belongs to the 2H phosphoesterase superfamily. CNPase family.</text>
</comment>
<dbReference type="SUPFAM" id="SSF55144">
    <property type="entry name" value="LigT-like"/>
    <property type="match status" value="1"/>
</dbReference>
<organism evidence="17 18">
    <name type="scientific">Magallana gigas</name>
    <name type="common">Pacific oyster</name>
    <name type="synonym">Crassostrea gigas</name>
    <dbReference type="NCBI Taxonomy" id="29159"/>
    <lineage>
        <taxon>Eukaryota</taxon>
        <taxon>Metazoa</taxon>
        <taxon>Spiralia</taxon>
        <taxon>Lophotrochozoa</taxon>
        <taxon>Mollusca</taxon>
        <taxon>Bivalvia</taxon>
        <taxon>Autobranchia</taxon>
        <taxon>Pteriomorphia</taxon>
        <taxon>Ostreida</taxon>
        <taxon>Ostreoidea</taxon>
        <taxon>Ostreidae</taxon>
        <taxon>Magallana</taxon>
    </lineage>
</organism>
<dbReference type="PANTHER" id="PTHR10156:SF0">
    <property type="entry name" value="2',3'-CYCLIC-NUCLEOTIDE 3'-PHOSPHODIESTERASE"/>
    <property type="match status" value="1"/>
</dbReference>
<protein>
    <recommendedName>
        <fullName evidence="7">2',3'-cyclic-nucleotide 3'-phosphodiesterase</fullName>
        <ecNumber evidence="6">3.1.4.37</ecNumber>
    </recommendedName>
</protein>
<dbReference type="EnsemblMetazoa" id="G24807.7">
    <property type="protein sequence ID" value="G24807.7:cds"/>
    <property type="gene ID" value="G24807"/>
</dbReference>
<dbReference type="InterPro" id="IPR009097">
    <property type="entry name" value="Cyclic_Pdiesterase"/>
</dbReference>
<dbReference type="InterPro" id="IPR047325">
    <property type="entry name" value="CNPase_cat"/>
</dbReference>
<dbReference type="EnsemblMetazoa" id="G24807.6">
    <property type="protein sequence ID" value="G24807.6:cds"/>
    <property type="gene ID" value="G24807"/>
</dbReference>
<evidence type="ECO:0000259" key="16">
    <source>
        <dbReference type="Pfam" id="PF05881"/>
    </source>
</evidence>